<gene>
    <name evidence="1" type="ORF">CLV59_103218</name>
</gene>
<comment type="caution">
    <text evidence="1">The sequence shown here is derived from an EMBL/GenBank/DDBJ whole genome shotgun (WGS) entry which is preliminary data.</text>
</comment>
<dbReference type="EMBL" id="QLMA01000003">
    <property type="protein sequence ID" value="RAJ83257.1"/>
    <property type="molecule type" value="Genomic_DNA"/>
</dbReference>
<dbReference type="AlphaFoldDB" id="A0A327W1U1"/>
<sequence length="658" mass="76368">MRYLIIIILLLLGGQQLSAQFNTNRFGNMGGGGGTSKMQKDSGHHQEELDTLTLSYRYLGEPYDYTIDSSIVDFSTQFLKVPGSYMTTGNSGGAARNLIFTPLMKAGFDAGFHAYDIYGNTHAGARFFSTTRPYTEMQYLVGSKQEQILGVSHTQNRTNRFNFFFDYRKVNAPGYYKSQTTSHDTYRVTARYQSKNKRANSYLDFFYNNLKGGENGGIRNDSFLHKSEYSNRRTIPVNLGNDNTSSYNFFTTSIPVKSQYQQAGLLFMQQYDWGRGKTIHINDTTDYYKYDPIFRIQYTFNFQSDNYQFMDNNPDTAFYPLHYNIPIRPQDSTLFAQHKWKLLSNDLSLIQFPMPGNQGHFINLGARFESWQGNFLDADINFSNLALHGEYRNKTRNQLWDFSAKGEFYVAGQNIGDYNVSGMLRRHVNDLLGDIKLSASNVNREPSYVYKYFNSNRTTWYNSSLAKENITQLQFAADNKKLSYHLAVNYFLFTNYTYMQDYYHSAQDKSLFNLLQVVFTKKIRIAPFSWYLDVAFQQVQGGGPLNVPAFWTRNQFAFEKRLYTNLNLVTGLEIRYNTSYYADDYSPLMGQWVYQKNTKISYVAPDIAAFAHFRIKSFNAFVRAENLNTLFANSNMAAPLYPYNNFDFRLGIRWWFIN</sequence>
<protein>
    <submittedName>
        <fullName evidence="1">Putative beta-barrel porin</fullName>
    </submittedName>
</protein>
<dbReference type="OrthoDB" id="1489309at2"/>
<dbReference type="RefSeq" id="WP_111591916.1">
    <property type="nucleotide sequence ID" value="NZ_QLMA01000003.1"/>
</dbReference>
<evidence type="ECO:0000313" key="2">
    <source>
        <dbReference type="Proteomes" id="UP000249819"/>
    </source>
</evidence>
<dbReference type="InterPro" id="IPR025631">
    <property type="entry name" value="Porin_10"/>
</dbReference>
<proteinExistence type="predicted"/>
<dbReference type="Proteomes" id="UP000249819">
    <property type="component" value="Unassembled WGS sequence"/>
</dbReference>
<dbReference type="Pfam" id="PF14121">
    <property type="entry name" value="Porin_10"/>
    <property type="match status" value="1"/>
</dbReference>
<keyword evidence="2" id="KW-1185">Reference proteome</keyword>
<name>A0A327W1U1_9BACT</name>
<evidence type="ECO:0000313" key="1">
    <source>
        <dbReference type="EMBL" id="RAJ83257.1"/>
    </source>
</evidence>
<organism evidence="1 2">
    <name type="scientific">Chitinophaga dinghuensis</name>
    <dbReference type="NCBI Taxonomy" id="1539050"/>
    <lineage>
        <taxon>Bacteria</taxon>
        <taxon>Pseudomonadati</taxon>
        <taxon>Bacteroidota</taxon>
        <taxon>Chitinophagia</taxon>
        <taxon>Chitinophagales</taxon>
        <taxon>Chitinophagaceae</taxon>
        <taxon>Chitinophaga</taxon>
    </lineage>
</organism>
<accession>A0A327W1U1</accession>
<reference evidence="1 2" key="1">
    <citation type="submission" date="2018-06" db="EMBL/GenBank/DDBJ databases">
        <title>Genomic Encyclopedia of Archaeal and Bacterial Type Strains, Phase II (KMG-II): from individual species to whole genera.</title>
        <authorList>
            <person name="Goeker M."/>
        </authorList>
    </citation>
    <scope>NUCLEOTIDE SEQUENCE [LARGE SCALE GENOMIC DNA]</scope>
    <source>
        <strain evidence="1 2">DSM 29821</strain>
    </source>
</reference>